<dbReference type="InterPro" id="IPR000182">
    <property type="entry name" value="GNAT_dom"/>
</dbReference>
<feature type="domain" description="N-acetyltransferase" evidence="1">
    <location>
        <begin position="114"/>
        <end position="244"/>
    </location>
</feature>
<dbReference type="EMBL" id="RBIQ01000009">
    <property type="protein sequence ID" value="RKR12488.1"/>
    <property type="molecule type" value="Genomic_DNA"/>
</dbReference>
<dbReference type="Pfam" id="PF00583">
    <property type="entry name" value="Acetyltransf_1"/>
    <property type="match status" value="1"/>
</dbReference>
<evidence type="ECO:0000259" key="1">
    <source>
        <dbReference type="PROSITE" id="PS51186"/>
    </source>
</evidence>
<protein>
    <submittedName>
        <fullName evidence="2">Acetyltransferase (GNAT) family protein</fullName>
    </submittedName>
</protein>
<dbReference type="Proteomes" id="UP000269412">
    <property type="component" value="Unassembled WGS sequence"/>
</dbReference>
<keyword evidence="2" id="KW-0808">Transferase</keyword>
<reference evidence="2 3" key="1">
    <citation type="submission" date="2018-10" db="EMBL/GenBank/DDBJ databases">
        <title>Genomic Encyclopedia of Archaeal and Bacterial Type Strains, Phase II (KMG-II): from individual species to whole genera.</title>
        <authorList>
            <person name="Goeker M."/>
        </authorList>
    </citation>
    <scope>NUCLEOTIDE SEQUENCE [LARGE SCALE GENOMIC DNA]</scope>
    <source>
        <strain evidence="2 3">DSM 25230</strain>
    </source>
</reference>
<dbReference type="Gene3D" id="3.40.630.30">
    <property type="match status" value="1"/>
</dbReference>
<dbReference type="PROSITE" id="PS51186">
    <property type="entry name" value="GNAT"/>
    <property type="match status" value="1"/>
</dbReference>
<name>A0A495E6C4_9FLAO</name>
<keyword evidence="3" id="KW-1185">Reference proteome</keyword>
<comment type="caution">
    <text evidence="2">The sequence shown here is derived from an EMBL/GenBank/DDBJ whole genome shotgun (WGS) entry which is preliminary data.</text>
</comment>
<dbReference type="AlphaFoldDB" id="A0A495E6C4"/>
<proteinExistence type="predicted"/>
<dbReference type="CDD" id="cd04301">
    <property type="entry name" value="NAT_SF"/>
    <property type="match status" value="1"/>
</dbReference>
<dbReference type="InterPro" id="IPR016181">
    <property type="entry name" value="Acyl_CoA_acyltransferase"/>
</dbReference>
<dbReference type="OrthoDB" id="1096234at2"/>
<dbReference type="SUPFAM" id="SSF55729">
    <property type="entry name" value="Acyl-CoA N-acyltransferases (Nat)"/>
    <property type="match status" value="1"/>
</dbReference>
<evidence type="ECO:0000313" key="2">
    <source>
        <dbReference type="EMBL" id="RKR12488.1"/>
    </source>
</evidence>
<organism evidence="2 3">
    <name type="scientific">Maribacter vaceletii</name>
    <dbReference type="NCBI Taxonomy" id="1206816"/>
    <lineage>
        <taxon>Bacteria</taxon>
        <taxon>Pseudomonadati</taxon>
        <taxon>Bacteroidota</taxon>
        <taxon>Flavobacteriia</taxon>
        <taxon>Flavobacteriales</taxon>
        <taxon>Flavobacteriaceae</taxon>
        <taxon>Maribacter</taxon>
    </lineage>
</organism>
<accession>A0A495E6C4</accession>
<sequence>MNSIKLNIENLISIWQTVSEPFNASFHEKEFDYCLMKDSEWPNRLWFHNDINETKIALAKEKLSSISTNLTVPYWNIHNNNSFQLLEENGFNLKFEQIGMSLKPDHSFIESSSLCLKKVSTKKETELWSVLFSKSFGYFINPMLLNKYQENTDYYIAYHKNEAVGTAILHITNKVTGIHSVGIIPEQRRKGYAEKIMKLLINQSIEINSDYITLQSSNMGKGLYLKLGFEEQFTIKNYALQQRI</sequence>
<evidence type="ECO:0000313" key="3">
    <source>
        <dbReference type="Proteomes" id="UP000269412"/>
    </source>
</evidence>
<dbReference type="RefSeq" id="WP_121068595.1">
    <property type="nucleotide sequence ID" value="NZ_RBIQ01000009.1"/>
</dbReference>
<gene>
    <name evidence="2" type="ORF">CLV91_2620</name>
</gene>
<dbReference type="GO" id="GO:0016747">
    <property type="term" value="F:acyltransferase activity, transferring groups other than amino-acyl groups"/>
    <property type="evidence" value="ECO:0007669"/>
    <property type="project" value="InterPro"/>
</dbReference>